<keyword evidence="1" id="KW-0238">DNA-binding</keyword>
<dbReference type="Proteomes" id="UP000654922">
    <property type="component" value="Unassembled WGS sequence"/>
</dbReference>
<dbReference type="SUPFAM" id="SSF54637">
    <property type="entry name" value="Thioesterase/thiol ester dehydrase-isomerase"/>
    <property type="match status" value="1"/>
</dbReference>
<dbReference type="PROSITE" id="PS51253">
    <property type="entry name" value="HTH_CENPB"/>
    <property type="match status" value="1"/>
</dbReference>
<feature type="domain" description="HTH CENPB-type" evidence="4">
    <location>
        <begin position="1"/>
        <end position="35"/>
    </location>
</feature>
<evidence type="ECO:0000256" key="1">
    <source>
        <dbReference type="ARBA" id="ARBA00023125"/>
    </source>
</evidence>
<dbReference type="EMBL" id="JACBAE010001221">
    <property type="protein sequence ID" value="KAF7170215.1"/>
    <property type="molecule type" value="Genomic_DNA"/>
</dbReference>
<evidence type="ECO:0000256" key="3">
    <source>
        <dbReference type="SAM" id="MobiDB-lite"/>
    </source>
</evidence>
<feature type="compositionally biased region" description="Polar residues" evidence="3">
    <location>
        <begin position="594"/>
        <end position="604"/>
    </location>
</feature>
<comment type="similarity">
    <text evidence="2">Belongs to the lcsJ thioesterase family.</text>
</comment>
<dbReference type="InterPro" id="IPR029069">
    <property type="entry name" value="HotDog_dom_sf"/>
</dbReference>
<dbReference type="OrthoDB" id="4457643at2759"/>
<sequence>MANILLAKRGLPTIQTIGENWVYNFIKRHDEIKTRFSRRYNHQRAKCEDPKIIQEWFNRVQITMMQHGIALEDIYNFDETGFAMGLVATAKVVTRAEMLGRPFLIQPGNREWVTSIECINSTGWVLPPCIIFKGKVYIEGWYQDPALPADWRIEVSENGWTTDQIGLRWLQKVFIPATTSRTTGRYRLLILDGHGSHLTPQFDQICSENDIIPICMPAHSSHLLQPLDVGCFSPLKRAYGRLIEDKMRLGFNHIDKFDFLEAYPQAHRVLSQLNIQLKTPTPPGSRSTDSIPKTPYNLEQLKKQESTLKKLLREHTYSPPTPTKAVLDQIIKGCEMAMNNAVLLAKENQDLRAAHEKQLQNRKRSRRQIEAAEGFSIQEGQEFIQQRNQAAEAIPTIPPEQIRVYRYFFQYGYLMTPAVEQSPKPSSDILKPKSIFTRAPIMEIDMNMHKSNSTYFSDLDVSRTALMCSLVMKGSAFLEKRLQKQGKRGPLHFVLGGVYTSFKREIPAYMKYEVQSHIASYDEKWIYIVTYFLQPRKGEKASADTEEVRRKRLLAVSISKYVLKKGRYTVPPNDAFEAAGYRPLNAPAADGAANGTTSQNGSLTQRKEVKSSRAWDDNSECEQLLQEIRKGKEMVQPFVDQEEKLLDDYMEKMKLPAFA</sequence>
<dbReference type="InterPro" id="IPR004875">
    <property type="entry name" value="DDE_SF_endonuclease_dom"/>
</dbReference>
<organism evidence="5 6">
    <name type="scientific">Aspergillus felis</name>
    <dbReference type="NCBI Taxonomy" id="1287682"/>
    <lineage>
        <taxon>Eukaryota</taxon>
        <taxon>Fungi</taxon>
        <taxon>Dikarya</taxon>
        <taxon>Ascomycota</taxon>
        <taxon>Pezizomycotina</taxon>
        <taxon>Eurotiomycetes</taxon>
        <taxon>Eurotiomycetidae</taxon>
        <taxon>Eurotiales</taxon>
        <taxon>Aspergillaceae</taxon>
        <taxon>Aspergillus</taxon>
        <taxon>Aspergillus subgen. Fumigati</taxon>
    </lineage>
</organism>
<dbReference type="Pfam" id="PF13279">
    <property type="entry name" value="4HBT_2"/>
    <property type="match status" value="1"/>
</dbReference>
<evidence type="ECO:0000313" key="5">
    <source>
        <dbReference type="EMBL" id="KAF7170215.1"/>
    </source>
</evidence>
<proteinExistence type="inferred from homology"/>
<dbReference type="InterPro" id="IPR051490">
    <property type="entry name" value="THEM6_lcsJ_thioesterase"/>
</dbReference>
<protein>
    <recommendedName>
        <fullName evidence="4">HTH CENPB-type domain-containing protein</fullName>
    </recommendedName>
</protein>
<gene>
    <name evidence="5" type="ORF">CNMCM5623_002712</name>
</gene>
<comment type="caution">
    <text evidence="5">The sequence shown here is derived from an EMBL/GenBank/DDBJ whole genome shotgun (WGS) entry which is preliminary data.</text>
</comment>
<dbReference type="AlphaFoldDB" id="A0A8H6UXW1"/>
<evidence type="ECO:0000259" key="4">
    <source>
        <dbReference type="PROSITE" id="PS51253"/>
    </source>
</evidence>
<evidence type="ECO:0000256" key="2">
    <source>
        <dbReference type="ARBA" id="ARBA00038476"/>
    </source>
</evidence>
<dbReference type="InterPro" id="IPR006600">
    <property type="entry name" value="HTH_CenpB_DNA-bd_dom"/>
</dbReference>
<evidence type="ECO:0000313" key="6">
    <source>
        <dbReference type="Proteomes" id="UP000654922"/>
    </source>
</evidence>
<name>A0A8H6UXW1_9EURO</name>
<dbReference type="Pfam" id="PF03184">
    <property type="entry name" value="DDE_1"/>
    <property type="match status" value="1"/>
</dbReference>
<feature type="region of interest" description="Disordered" evidence="3">
    <location>
        <begin position="587"/>
        <end position="619"/>
    </location>
</feature>
<dbReference type="GO" id="GO:0003677">
    <property type="term" value="F:DNA binding"/>
    <property type="evidence" value="ECO:0007669"/>
    <property type="project" value="UniProtKB-KW"/>
</dbReference>
<dbReference type="CDD" id="cd00586">
    <property type="entry name" value="4HBT"/>
    <property type="match status" value="1"/>
</dbReference>
<reference evidence="5" key="1">
    <citation type="submission" date="2020-06" db="EMBL/GenBank/DDBJ databases">
        <title>Draft genome sequences of strains closely related to Aspergillus parafelis and Aspergillus hiratsukae.</title>
        <authorList>
            <person name="Dos Santos R.A.C."/>
            <person name="Rivero-Menendez O."/>
            <person name="Steenwyk J.L."/>
            <person name="Mead M.E."/>
            <person name="Goldman G.H."/>
            <person name="Alastruey-Izquierdo A."/>
            <person name="Rokas A."/>
        </authorList>
    </citation>
    <scope>NUCLEOTIDE SEQUENCE</scope>
    <source>
        <strain evidence="5">CNM-CM5623</strain>
    </source>
</reference>
<accession>A0A8H6UXW1</accession>
<feature type="compositionally biased region" description="Basic and acidic residues" evidence="3">
    <location>
        <begin position="605"/>
        <end position="616"/>
    </location>
</feature>
<dbReference type="PANTHER" id="PTHR12475:SF4">
    <property type="entry name" value="PROTEIN THEM6"/>
    <property type="match status" value="1"/>
</dbReference>
<dbReference type="PANTHER" id="PTHR12475">
    <property type="match status" value="1"/>
</dbReference>